<name>A0A7X9P219_9BACT</name>
<feature type="signal peptide" evidence="1">
    <location>
        <begin position="1"/>
        <end position="22"/>
    </location>
</feature>
<gene>
    <name evidence="2" type="ORF">HHU12_03240</name>
</gene>
<keyword evidence="3" id="KW-1185">Reference proteome</keyword>
<reference evidence="2 3" key="1">
    <citation type="submission" date="2020-04" db="EMBL/GenBank/DDBJ databases">
        <title>Flammeovirga sp. SR4, a novel species isolated from seawater.</title>
        <authorList>
            <person name="Wang X."/>
        </authorList>
    </citation>
    <scope>NUCLEOTIDE SEQUENCE [LARGE SCALE GENOMIC DNA]</scope>
    <source>
        <strain evidence="2 3">ATCC 23126</strain>
    </source>
</reference>
<dbReference type="RefSeq" id="WP_169654958.1">
    <property type="nucleotide sequence ID" value="NZ_JABANE010000006.1"/>
</dbReference>
<sequence length="556" mass="61559">MRAIYPLLLTGALGFITMNSYGQCNTKWNTSLSITDNVTMDSDGSCVYGTGASDLTYSLANGGRTLTIDKDVTIDVGEFNTFAITGSNLLNNFTLQVNEGATLTINGNFRMNYHCDLILIGNLIVKGDLNTAGWDFFMNFDLGDNAVLAVEGDANFNRGYGSNKDRIYVLGESSSVGGGFDAVNVGSDPFSTTQSLDFNALSASINFWDESKLVEGDRSGNKVSVYILSELTVNTASGWYGKYLRVKAFGFDNNEIDLPNQASLGTITSLQDLKDRIATVKWEVKNNTVKDKLDHYHDNGKTNTNHLTKEENSTMQDYFSQNRKIVIEFVDSPSDAKAVYESYPSNARMSAVQNIEEIEIENDMGDLPIILSSFSIRTTDQQTVELKWTSAMEINNDYYEVFRSVNQTNWESIGTMDGAGNTNYAIDYTFIDEQPLPEAYYKLVQYDFDGQNEAYGPLFVTLKGDTDPTFQAKLYPNVLHRNEVSNLSIQGASAGADFSIEVINNQGNTIYQEVIENLAGSSILKPLNLPSKMPSGMYYMIVKSGRKVVKNKLILQ</sequence>
<proteinExistence type="predicted"/>
<protein>
    <submittedName>
        <fullName evidence="2">T9SS type A sorting domain-containing protein</fullName>
    </submittedName>
</protein>
<dbReference type="AlphaFoldDB" id="A0A7X9P219"/>
<evidence type="ECO:0000313" key="3">
    <source>
        <dbReference type="Proteomes" id="UP000576082"/>
    </source>
</evidence>
<accession>A0A7X9P219</accession>
<dbReference type="InterPro" id="IPR026444">
    <property type="entry name" value="Secre_tail"/>
</dbReference>
<dbReference type="Proteomes" id="UP000576082">
    <property type="component" value="Unassembled WGS sequence"/>
</dbReference>
<dbReference type="EMBL" id="JABANE010000006">
    <property type="protein sequence ID" value="NME66972.1"/>
    <property type="molecule type" value="Genomic_DNA"/>
</dbReference>
<feature type="chain" id="PRO_5031533957" evidence="1">
    <location>
        <begin position="23"/>
        <end position="556"/>
    </location>
</feature>
<organism evidence="2 3">
    <name type="scientific">Flammeovirga aprica JL-4</name>
    <dbReference type="NCBI Taxonomy" id="694437"/>
    <lineage>
        <taxon>Bacteria</taxon>
        <taxon>Pseudomonadati</taxon>
        <taxon>Bacteroidota</taxon>
        <taxon>Cytophagia</taxon>
        <taxon>Cytophagales</taxon>
        <taxon>Flammeovirgaceae</taxon>
        <taxon>Flammeovirga</taxon>
    </lineage>
</organism>
<evidence type="ECO:0000313" key="2">
    <source>
        <dbReference type="EMBL" id="NME66972.1"/>
    </source>
</evidence>
<keyword evidence="1" id="KW-0732">Signal</keyword>
<dbReference type="NCBIfam" id="TIGR04183">
    <property type="entry name" value="Por_Secre_tail"/>
    <property type="match status" value="1"/>
</dbReference>
<evidence type="ECO:0000256" key="1">
    <source>
        <dbReference type="SAM" id="SignalP"/>
    </source>
</evidence>
<comment type="caution">
    <text evidence="2">The sequence shown here is derived from an EMBL/GenBank/DDBJ whole genome shotgun (WGS) entry which is preliminary data.</text>
</comment>